<organism evidence="2">
    <name type="scientific">uncultured Caudovirales phage</name>
    <dbReference type="NCBI Taxonomy" id="2100421"/>
    <lineage>
        <taxon>Viruses</taxon>
        <taxon>Duplodnaviria</taxon>
        <taxon>Heunggongvirae</taxon>
        <taxon>Uroviricota</taxon>
        <taxon>Caudoviricetes</taxon>
        <taxon>Peduoviridae</taxon>
        <taxon>Maltschvirus</taxon>
        <taxon>Maltschvirus maltsch</taxon>
    </lineage>
</organism>
<feature type="transmembrane region" description="Helical" evidence="1">
    <location>
        <begin position="43"/>
        <end position="63"/>
    </location>
</feature>
<feature type="transmembrane region" description="Helical" evidence="1">
    <location>
        <begin position="70"/>
        <end position="92"/>
    </location>
</feature>
<dbReference type="EMBL" id="LR798356">
    <property type="protein sequence ID" value="CAB5226127.1"/>
    <property type="molecule type" value="Genomic_DNA"/>
</dbReference>
<evidence type="ECO:0000313" key="2">
    <source>
        <dbReference type="EMBL" id="CAB5226127.1"/>
    </source>
</evidence>
<feature type="transmembrane region" description="Helical" evidence="1">
    <location>
        <begin position="98"/>
        <end position="115"/>
    </location>
</feature>
<protein>
    <submittedName>
        <fullName evidence="2">Uncharacterized protein</fullName>
    </submittedName>
</protein>
<accession>A0A6J7X8E0</accession>
<name>A0A6J7X8E0_9CAUD</name>
<gene>
    <name evidence="2" type="ORF">UFOVP755_52</name>
</gene>
<reference evidence="2" key="1">
    <citation type="submission" date="2020-05" db="EMBL/GenBank/DDBJ databases">
        <authorList>
            <person name="Chiriac C."/>
            <person name="Salcher M."/>
            <person name="Ghai R."/>
            <person name="Kavagutti S V."/>
        </authorList>
    </citation>
    <scope>NUCLEOTIDE SEQUENCE</scope>
</reference>
<keyword evidence="1" id="KW-1133">Transmembrane helix</keyword>
<keyword evidence="1" id="KW-0812">Transmembrane</keyword>
<keyword evidence="1" id="KW-0472">Membrane</keyword>
<sequence length="142" mass="17160">MTYLLYHFFHFIQLFFIPFSVKLTGGDFLPLSFSLSNLLFTKIGIYHLTFHYHFLHFLIYTFLYLPLLKILNLFFLFHSLFILVCLCYSLHLPLFISHFFHIHFIHIPFLAIYIARTFNHCACSLSTFLHHHFLLSIFIHIR</sequence>
<evidence type="ECO:0000256" key="1">
    <source>
        <dbReference type="SAM" id="Phobius"/>
    </source>
</evidence>
<feature type="transmembrane region" description="Helical" evidence="1">
    <location>
        <begin position="5"/>
        <end position="23"/>
    </location>
</feature>
<proteinExistence type="predicted"/>